<dbReference type="InterPro" id="IPR006175">
    <property type="entry name" value="YjgF/YER057c/UK114"/>
</dbReference>
<dbReference type="AlphaFoldDB" id="A0A0P9F1Z8"/>
<name>A0A0P9F1Z8_9CHLR</name>
<evidence type="ECO:0000313" key="1">
    <source>
        <dbReference type="EMBL" id="KPV50473.1"/>
    </source>
</evidence>
<dbReference type="PANTHER" id="PTHR43857:SF1">
    <property type="entry name" value="YJGH FAMILY PROTEIN"/>
    <property type="match status" value="1"/>
</dbReference>
<keyword evidence="2" id="KW-1185">Reference proteome</keyword>
<dbReference type="Proteomes" id="UP000050509">
    <property type="component" value="Unassembled WGS sequence"/>
</dbReference>
<protein>
    <submittedName>
        <fullName evidence="1">Endoribonuclease L-PSP</fullName>
    </submittedName>
</protein>
<reference evidence="1 2" key="1">
    <citation type="submission" date="2015-09" db="EMBL/GenBank/DDBJ databases">
        <title>Draft genome sequence of Kouleothrix aurantiaca JCM 19913.</title>
        <authorList>
            <person name="Hemp J."/>
        </authorList>
    </citation>
    <scope>NUCLEOTIDE SEQUENCE [LARGE SCALE GENOMIC DNA]</scope>
    <source>
        <strain evidence="1 2">COM-B</strain>
    </source>
</reference>
<dbReference type="PANTHER" id="PTHR43857">
    <property type="entry name" value="BLR7761 PROTEIN"/>
    <property type="match status" value="1"/>
</dbReference>
<dbReference type="SUPFAM" id="SSF55298">
    <property type="entry name" value="YjgF-like"/>
    <property type="match status" value="1"/>
</dbReference>
<evidence type="ECO:0000313" key="2">
    <source>
        <dbReference type="Proteomes" id="UP000050509"/>
    </source>
</evidence>
<dbReference type="Gene3D" id="3.30.1330.40">
    <property type="entry name" value="RutC-like"/>
    <property type="match status" value="1"/>
</dbReference>
<dbReference type="EMBL" id="LJCR01001372">
    <property type="protein sequence ID" value="KPV50473.1"/>
    <property type="molecule type" value="Genomic_DNA"/>
</dbReference>
<dbReference type="Pfam" id="PF01042">
    <property type="entry name" value="Ribonuc_L-PSP"/>
    <property type="match status" value="1"/>
</dbReference>
<dbReference type="CDD" id="cd06154">
    <property type="entry name" value="YjgF_YER057c_UK114_like_6"/>
    <property type="match status" value="1"/>
</dbReference>
<comment type="caution">
    <text evidence="1">The sequence shown here is derived from an EMBL/GenBank/DDBJ whole genome shotgun (WGS) entry which is preliminary data.</text>
</comment>
<dbReference type="InterPro" id="IPR035959">
    <property type="entry name" value="RutC-like_sf"/>
</dbReference>
<sequence length="127" mass="13501">MPRQNVSSGTPWEAMAGYSRAVRVGQQVYVSGTTASDASGAVQHPGDAAGQARFVLNKIAAALAEAGATLEDVVRTRIFVRNLADWEAVARVHGEVFGAIRPANTLVRAEMIEPEMLVEIEAVAIIQ</sequence>
<dbReference type="PATRIC" id="fig|186479.3.peg.1559"/>
<organism evidence="1 2">
    <name type="scientific">Kouleothrix aurantiaca</name>
    <dbReference type="NCBI Taxonomy" id="186479"/>
    <lineage>
        <taxon>Bacteria</taxon>
        <taxon>Bacillati</taxon>
        <taxon>Chloroflexota</taxon>
        <taxon>Chloroflexia</taxon>
        <taxon>Chloroflexales</taxon>
        <taxon>Roseiflexineae</taxon>
        <taxon>Roseiflexaceae</taxon>
        <taxon>Kouleothrix</taxon>
    </lineage>
</organism>
<gene>
    <name evidence="1" type="ORF">SE17_26745</name>
</gene>
<accession>A0A0P9F1Z8</accession>
<proteinExistence type="predicted"/>